<feature type="compositionally biased region" description="Low complexity" evidence="1">
    <location>
        <begin position="704"/>
        <end position="716"/>
    </location>
</feature>
<feature type="region of interest" description="Disordered" evidence="1">
    <location>
        <begin position="1003"/>
        <end position="1024"/>
    </location>
</feature>
<feature type="non-terminal residue" evidence="2">
    <location>
        <position position="1247"/>
    </location>
</feature>
<proteinExistence type="predicted"/>
<feature type="region of interest" description="Disordered" evidence="1">
    <location>
        <begin position="420"/>
        <end position="558"/>
    </location>
</feature>
<organism evidence="2">
    <name type="scientific">Graphocephala atropunctata</name>
    <dbReference type="NCBI Taxonomy" id="36148"/>
    <lineage>
        <taxon>Eukaryota</taxon>
        <taxon>Metazoa</taxon>
        <taxon>Ecdysozoa</taxon>
        <taxon>Arthropoda</taxon>
        <taxon>Hexapoda</taxon>
        <taxon>Insecta</taxon>
        <taxon>Pterygota</taxon>
        <taxon>Neoptera</taxon>
        <taxon>Paraneoptera</taxon>
        <taxon>Hemiptera</taxon>
        <taxon>Auchenorrhyncha</taxon>
        <taxon>Membracoidea</taxon>
        <taxon>Cicadellidae</taxon>
        <taxon>Cicadellinae</taxon>
        <taxon>Cicadellini</taxon>
        <taxon>Graphocephala</taxon>
    </lineage>
</organism>
<feature type="compositionally biased region" description="Basic and acidic residues" evidence="1">
    <location>
        <begin position="322"/>
        <end position="344"/>
    </location>
</feature>
<feature type="region of interest" description="Disordered" evidence="1">
    <location>
        <begin position="704"/>
        <end position="726"/>
    </location>
</feature>
<reference evidence="2" key="1">
    <citation type="submission" date="2015-11" db="EMBL/GenBank/DDBJ databases">
        <title>De novo transcriptome assembly of four potential Pierce s Disease insect vectors from Arizona vineyards.</title>
        <authorList>
            <person name="Tassone E.E."/>
        </authorList>
    </citation>
    <scope>NUCLEOTIDE SEQUENCE</scope>
</reference>
<feature type="compositionally biased region" description="Polar residues" evidence="1">
    <location>
        <begin position="1138"/>
        <end position="1150"/>
    </location>
</feature>
<feature type="region of interest" description="Disordered" evidence="1">
    <location>
        <begin position="188"/>
        <end position="231"/>
    </location>
</feature>
<feature type="compositionally biased region" description="Basic and acidic residues" evidence="1">
    <location>
        <begin position="612"/>
        <end position="629"/>
    </location>
</feature>
<feature type="region of interest" description="Disordered" evidence="1">
    <location>
        <begin position="612"/>
        <end position="665"/>
    </location>
</feature>
<feature type="compositionally biased region" description="Polar residues" evidence="1">
    <location>
        <begin position="213"/>
        <end position="231"/>
    </location>
</feature>
<feature type="region of interest" description="Disordered" evidence="1">
    <location>
        <begin position="1"/>
        <end position="54"/>
    </location>
</feature>
<feature type="region of interest" description="Disordered" evidence="1">
    <location>
        <begin position="122"/>
        <end position="158"/>
    </location>
</feature>
<feature type="compositionally biased region" description="Polar residues" evidence="1">
    <location>
        <begin position="632"/>
        <end position="641"/>
    </location>
</feature>
<feature type="compositionally biased region" description="Basic and acidic residues" evidence="1">
    <location>
        <begin position="380"/>
        <end position="405"/>
    </location>
</feature>
<feature type="compositionally biased region" description="Polar residues" evidence="1">
    <location>
        <begin position="545"/>
        <end position="554"/>
    </location>
</feature>
<feature type="compositionally biased region" description="Polar residues" evidence="1">
    <location>
        <begin position="135"/>
        <end position="152"/>
    </location>
</feature>
<feature type="region of interest" description="Disordered" evidence="1">
    <location>
        <begin position="566"/>
        <end position="585"/>
    </location>
</feature>
<evidence type="ECO:0000256" key="1">
    <source>
        <dbReference type="SAM" id="MobiDB-lite"/>
    </source>
</evidence>
<feature type="compositionally biased region" description="Basic and acidic residues" evidence="1">
    <location>
        <begin position="566"/>
        <end position="578"/>
    </location>
</feature>
<feature type="compositionally biased region" description="Basic and acidic residues" evidence="1">
    <location>
        <begin position="751"/>
        <end position="766"/>
    </location>
</feature>
<gene>
    <name evidence="2" type="ORF">g.18771</name>
</gene>
<feature type="compositionally biased region" description="Polar residues" evidence="1">
    <location>
        <begin position="446"/>
        <end position="458"/>
    </location>
</feature>
<feature type="compositionally biased region" description="Polar residues" evidence="1">
    <location>
        <begin position="420"/>
        <end position="432"/>
    </location>
</feature>
<feature type="compositionally biased region" description="Basic and acidic residues" evidence="1">
    <location>
        <begin position="1083"/>
        <end position="1112"/>
    </location>
</feature>
<feature type="compositionally biased region" description="Polar residues" evidence="1">
    <location>
        <begin position="1206"/>
        <end position="1215"/>
    </location>
</feature>
<feature type="region of interest" description="Disordered" evidence="1">
    <location>
        <begin position="808"/>
        <end position="892"/>
    </location>
</feature>
<name>A0A1B6LW43_9HEMI</name>
<dbReference type="EMBL" id="GEBQ01012075">
    <property type="protein sequence ID" value="JAT27902.1"/>
    <property type="molecule type" value="Transcribed_RNA"/>
</dbReference>
<feature type="compositionally biased region" description="Basic and acidic residues" evidence="1">
    <location>
        <begin position="642"/>
        <end position="661"/>
    </location>
</feature>
<feature type="compositionally biased region" description="Polar residues" evidence="1">
    <location>
        <begin position="19"/>
        <end position="29"/>
    </location>
</feature>
<protein>
    <submittedName>
        <fullName evidence="2">Uncharacterized protein</fullName>
    </submittedName>
</protein>
<feature type="compositionally biased region" description="Basic and acidic residues" evidence="1">
    <location>
        <begin position="1216"/>
        <end position="1247"/>
    </location>
</feature>
<feature type="non-terminal residue" evidence="2">
    <location>
        <position position="1"/>
    </location>
</feature>
<dbReference type="AlphaFoldDB" id="A0A1B6LW43"/>
<feature type="compositionally biased region" description="Polar residues" evidence="1">
    <location>
        <begin position="37"/>
        <end position="54"/>
    </location>
</feature>
<feature type="region of interest" description="Disordered" evidence="1">
    <location>
        <begin position="303"/>
        <end position="405"/>
    </location>
</feature>
<evidence type="ECO:0000313" key="2">
    <source>
        <dbReference type="EMBL" id="JAT27902.1"/>
    </source>
</evidence>
<feature type="compositionally biased region" description="Polar residues" evidence="1">
    <location>
        <begin position="1"/>
        <end position="13"/>
    </location>
</feature>
<feature type="region of interest" description="Disordered" evidence="1">
    <location>
        <begin position="747"/>
        <end position="792"/>
    </location>
</feature>
<feature type="compositionally biased region" description="Polar residues" evidence="1">
    <location>
        <begin position="473"/>
        <end position="499"/>
    </location>
</feature>
<feature type="compositionally biased region" description="Basic and acidic residues" evidence="1">
    <location>
        <begin position="843"/>
        <end position="869"/>
    </location>
</feature>
<feature type="compositionally biased region" description="Basic and acidic residues" evidence="1">
    <location>
        <begin position="514"/>
        <end position="538"/>
    </location>
</feature>
<sequence>GSVAGSLTPSQITEEGYSSGPQKTASDLSVDSDYSGIRQTTGTPTSEDSASGSLVTNTEFVKSAVHPKSGKKGDVDVSVEFVNPEIPKTTLLEGSTPPSNIPEEVISKSCKDAKAAVLEQIPNLPDTTKIDSSSHDPNISTGSSVSEEQQLKVSVGNLKSEKERTADFSTYKTKTEIFISPQTVLPDTAAAPVVPIRNKQKGSKDNPAETVQDAPTAQSAEPSKSTATTVLSGNDFEVKPVSLKSEIEKIDGKVTITQSDASVRLTDITSKGLDSPVVETKSFIENVLFTKPTDEKDIAFSLGVSDIGPLTKPSTEFVKTLGDSKSDKNDVEETPDKSAEDNKNTKPKKPQKSEKNSTIKVEPLEDKVKSIENTTTVLGHFDDKKTRQSVKSKEPSKSSKEKDVDVSFEFIKAETVSISPAEQTKSIRTSNIEAKDSAGQKLKFTVQDTKNIASLTNPPATPLKPNEKKDSVKGNSKSTSLDSTNVEQLKSLDLTATTTKPEKALKVETNPSKVVKEKVSDKDDISKNKDVDTKKNDKSGPVLSSPDNKTQQLSKDIVLKKSGNEKDIVSIDVKRSETVTKSSVAPLKDSDLSKAEKIEGLKENTERTLQDVKKVESLSKSHETTKPIESRQGINPVSSKTPFDKIEGNTKSEVPTEKGDKGVSVGTLVGKTRQFVESVVSPTLEKKTDIDDLIGSKTEAVVKSSTTLPLTSGSLKTEQESFVTDNSRITSQDTKVVKEKLAKPVVTTTEQENRLNIEQDSSRKALDTAGSSIAPPKNEGGAKPSDSSGIDLGSLAAKTLSSVETAVSLSLGSEKDTDPSGNVLKSEENIKPVPLTIAPLKSTTEKKKEDLTEKLKGDALDSKIIHPEKSVNPLRIPKNENSSETKPVSTKISNDAIPSGSVVASIAGLAAKLQPFVESIIVPKPENEIDVSVKLTKADNVAETSLPSTTTSKESTLEKTRGLVEHKVNVVHDSNVIESDKLAKPPEISQSEEILKTPLEVTKIAPAGSGSPEKTPSDKTGTGLGSLVAKTLQFAGSLVIPKYEKEKDDSSVDFIEVETRSKPPSALITAEEKAKLETLLTQEETKESSKDTVQDTKVVEHGKLLETPDKTQKANSGSEVKPISLTKAVEVDRKKGITTRTESAKSSDPNTDFLKSEQTKSSKNAQSKTETDQSKTGDKSKTNKKQSKPKLTDNKINEQSVEDSKQSVPMKTDTQLSKHDESPKSTEKASNENKQKNAADKSKPDSR</sequence>
<feature type="region of interest" description="Disordered" evidence="1">
    <location>
        <begin position="1079"/>
        <end position="1247"/>
    </location>
</feature>
<accession>A0A1B6LW43</accession>
<feature type="compositionally biased region" description="Basic and acidic residues" evidence="1">
    <location>
        <begin position="1169"/>
        <end position="1181"/>
    </location>
</feature>
<feature type="compositionally biased region" description="Basic and acidic residues" evidence="1">
    <location>
        <begin position="351"/>
        <end position="370"/>
    </location>
</feature>